<evidence type="ECO:0000256" key="1">
    <source>
        <dbReference type="ARBA" id="ARBA00022722"/>
    </source>
</evidence>
<keyword evidence="2" id="KW-0378">Hydrolase</keyword>
<evidence type="ECO:0000313" key="6">
    <source>
        <dbReference type="EMBL" id="SNS53481.1"/>
    </source>
</evidence>
<organism evidence="6 7">
    <name type="scientific">Edaphosphingomonas laterariae</name>
    <dbReference type="NCBI Taxonomy" id="861865"/>
    <lineage>
        <taxon>Bacteria</taxon>
        <taxon>Pseudomonadati</taxon>
        <taxon>Pseudomonadota</taxon>
        <taxon>Alphaproteobacteria</taxon>
        <taxon>Sphingomonadales</taxon>
        <taxon>Rhizorhabdaceae</taxon>
        <taxon>Edaphosphingomonas</taxon>
    </lineage>
</organism>
<dbReference type="GO" id="GO:0008270">
    <property type="term" value="F:zinc ion binding"/>
    <property type="evidence" value="ECO:0007669"/>
    <property type="project" value="InterPro"/>
</dbReference>
<dbReference type="CDD" id="cd00085">
    <property type="entry name" value="HNHc"/>
    <property type="match status" value="1"/>
</dbReference>
<keyword evidence="1" id="KW-0540">Nuclease</keyword>
<evidence type="ECO:0000313" key="7">
    <source>
        <dbReference type="Proteomes" id="UP000198281"/>
    </source>
</evidence>
<feature type="domain" description="HNH nuclease" evidence="5">
    <location>
        <begin position="49"/>
        <end position="104"/>
    </location>
</feature>
<accession>A0A239F9R3</accession>
<dbReference type="RefSeq" id="WP_089219414.1">
    <property type="nucleotide sequence ID" value="NZ_FZOS01000008.1"/>
</dbReference>
<dbReference type="GO" id="GO:0004519">
    <property type="term" value="F:endonuclease activity"/>
    <property type="evidence" value="ECO:0007669"/>
    <property type="project" value="UniProtKB-KW"/>
</dbReference>
<keyword evidence="7" id="KW-1185">Reference proteome</keyword>
<evidence type="ECO:0000256" key="3">
    <source>
        <dbReference type="ARBA" id="ARBA00038412"/>
    </source>
</evidence>
<dbReference type="AlphaFoldDB" id="A0A239F9R3"/>
<dbReference type="SMART" id="SM00507">
    <property type="entry name" value="HNHc"/>
    <property type="match status" value="1"/>
</dbReference>
<gene>
    <name evidence="6" type="ORF">SAMN06295912_108130</name>
</gene>
<dbReference type="GO" id="GO:0016787">
    <property type="term" value="F:hydrolase activity"/>
    <property type="evidence" value="ECO:0007669"/>
    <property type="project" value="UniProtKB-KW"/>
</dbReference>
<evidence type="ECO:0000256" key="2">
    <source>
        <dbReference type="ARBA" id="ARBA00022801"/>
    </source>
</evidence>
<reference evidence="7" key="1">
    <citation type="submission" date="2017-06" db="EMBL/GenBank/DDBJ databases">
        <authorList>
            <person name="Varghese N."/>
            <person name="Submissions S."/>
        </authorList>
    </citation>
    <scope>NUCLEOTIDE SEQUENCE [LARGE SCALE GENOMIC DNA]</scope>
    <source>
        <strain evidence="7">LNB2</strain>
    </source>
</reference>
<proteinExistence type="inferred from homology"/>
<dbReference type="GO" id="GO:0005829">
    <property type="term" value="C:cytosol"/>
    <property type="evidence" value="ECO:0007669"/>
    <property type="project" value="TreeGrafter"/>
</dbReference>
<dbReference type="PANTHER" id="PTHR41286">
    <property type="entry name" value="HNH NUCLEASE YAJD-RELATED"/>
    <property type="match status" value="1"/>
</dbReference>
<evidence type="ECO:0000256" key="4">
    <source>
        <dbReference type="ARBA" id="ARBA00040194"/>
    </source>
</evidence>
<sequence>MARLSTLKPTLGTLRPSIAFMPEGRAETDRHRNSQPWRKWYHTARWKALRWSVLVRDAFTCRGCEALEGDTSKLVADHIRPHRGDEALFWDEANLQTLCASCHSGSKQREERRAAP</sequence>
<keyword evidence="6" id="KW-0255">Endonuclease</keyword>
<evidence type="ECO:0000259" key="5">
    <source>
        <dbReference type="SMART" id="SM00507"/>
    </source>
</evidence>
<dbReference type="GO" id="GO:0003676">
    <property type="term" value="F:nucleic acid binding"/>
    <property type="evidence" value="ECO:0007669"/>
    <property type="project" value="InterPro"/>
</dbReference>
<dbReference type="OrthoDB" id="5292295at2"/>
<dbReference type="Gene3D" id="1.10.30.50">
    <property type="match status" value="1"/>
</dbReference>
<dbReference type="PANTHER" id="PTHR41286:SF1">
    <property type="entry name" value="HNH NUCLEASE YAJD-RELATED"/>
    <property type="match status" value="1"/>
</dbReference>
<dbReference type="InterPro" id="IPR003615">
    <property type="entry name" value="HNH_nuc"/>
</dbReference>
<dbReference type="EMBL" id="FZOS01000008">
    <property type="protein sequence ID" value="SNS53481.1"/>
    <property type="molecule type" value="Genomic_DNA"/>
</dbReference>
<dbReference type="InterPro" id="IPR002711">
    <property type="entry name" value="HNH"/>
</dbReference>
<comment type="similarity">
    <text evidence="3">Belongs to the HNH nuclease family.</text>
</comment>
<name>A0A239F9R3_9SPHN</name>
<dbReference type="Proteomes" id="UP000198281">
    <property type="component" value="Unassembled WGS sequence"/>
</dbReference>
<dbReference type="Pfam" id="PF01844">
    <property type="entry name" value="HNH"/>
    <property type="match status" value="1"/>
</dbReference>
<protein>
    <recommendedName>
        <fullName evidence="4">Putative HNH nuclease YajD</fullName>
    </recommendedName>
</protein>